<evidence type="ECO:0000313" key="1">
    <source>
        <dbReference type="EMBL" id="UUY03925.1"/>
    </source>
</evidence>
<dbReference type="Proteomes" id="UP001058860">
    <property type="component" value="Chromosome"/>
</dbReference>
<accession>A0ABY5PHE4</accession>
<organism evidence="1 2">
    <name type="scientific">Svornostia abyssi</name>
    <dbReference type="NCBI Taxonomy" id="2898438"/>
    <lineage>
        <taxon>Bacteria</taxon>
        <taxon>Bacillati</taxon>
        <taxon>Actinomycetota</taxon>
        <taxon>Thermoleophilia</taxon>
        <taxon>Solirubrobacterales</taxon>
        <taxon>Baekduiaceae</taxon>
        <taxon>Svornostia</taxon>
    </lineage>
</organism>
<sequence length="194" mass="20488">MPVAYLLDYAEGTLDEYDAVCDVITPDRVLPPGARYHGAGLRPDGGLRIIDLWDDDASFQHFAETQIIPTASGMGLPQPEIERVEFAEIREGAPGTATFAHVVRLGGLDRDGFASLDGKAIPGGGLPEGCLAHGNGPGDGGWIAIGYWTSRAARDAFLQARVLPAVRELGLDVHPVVEDLDLHGVMAPSPAPVS</sequence>
<evidence type="ECO:0008006" key="3">
    <source>
        <dbReference type="Google" id="ProtNLM"/>
    </source>
</evidence>
<protein>
    <recommendedName>
        <fullName evidence="3">ABM domain-containing protein</fullName>
    </recommendedName>
</protein>
<dbReference type="EMBL" id="CP088295">
    <property type="protein sequence ID" value="UUY03925.1"/>
    <property type="molecule type" value="Genomic_DNA"/>
</dbReference>
<gene>
    <name evidence="1" type="ORF">LRS13_25300</name>
</gene>
<proteinExistence type="predicted"/>
<evidence type="ECO:0000313" key="2">
    <source>
        <dbReference type="Proteomes" id="UP001058860"/>
    </source>
</evidence>
<name>A0ABY5PHE4_9ACTN</name>
<dbReference type="RefSeq" id="WP_353864424.1">
    <property type="nucleotide sequence ID" value="NZ_CP088295.1"/>
</dbReference>
<reference evidence="2" key="1">
    <citation type="submission" date="2021-11" db="EMBL/GenBank/DDBJ databases">
        <title>Cultivation dependent microbiological survey of springs from the worlds oldest radium mine currently devoted to the extraction of radon-saturated water.</title>
        <authorList>
            <person name="Kapinusova G."/>
            <person name="Smrhova T."/>
            <person name="Strejcek M."/>
            <person name="Suman J."/>
            <person name="Jani K."/>
            <person name="Pajer P."/>
            <person name="Uhlik O."/>
        </authorList>
    </citation>
    <scope>NUCLEOTIDE SEQUENCE [LARGE SCALE GENOMIC DNA]</scope>
    <source>
        <strain evidence="2">J379</strain>
    </source>
</reference>
<keyword evidence="2" id="KW-1185">Reference proteome</keyword>